<feature type="domain" description="DUS-like FMN-binding" evidence="9">
    <location>
        <begin position="82"/>
        <end position="395"/>
    </location>
</feature>
<dbReference type="InterPro" id="IPR013785">
    <property type="entry name" value="Aldolase_TIM"/>
</dbReference>
<keyword evidence="5" id="KW-0819">tRNA processing</keyword>
<dbReference type="Gene3D" id="3.20.20.70">
    <property type="entry name" value="Aldolase class I"/>
    <property type="match status" value="1"/>
</dbReference>
<proteinExistence type="predicted"/>
<accession>A0ABP0VKU1</accession>
<evidence type="ECO:0000256" key="3">
    <source>
        <dbReference type="ARBA" id="ARBA00022630"/>
    </source>
</evidence>
<evidence type="ECO:0000256" key="2">
    <source>
        <dbReference type="ARBA" id="ARBA00022555"/>
    </source>
</evidence>
<evidence type="ECO:0000256" key="4">
    <source>
        <dbReference type="ARBA" id="ARBA00022643"/>
    </source>
</evidence>
<gene>
    <name evidence="10" type="ORF">CSSPJE1EN1_LOCUS29</name>
</gene>
<dbReference type="SUPFAM" id="SSF51395">
    <property type="entry name" value="FMN-linked oxidoreductases"/>
    <property type="match status" value="1"/>
</dbReference>
<dbReference type="Pfam" id="PF01207">
    <property type="entry name" value="Dus"/>
    <property type="match status" value="1"/>
</dbReference>
<keyword evidence="6" id="KW-0521">NADP</keyword>
<keyword evidence="7" id="KW-0694">RNA-binding</keyword>
<dbReference type="PANTHER" id="PTHR42907:SF1">
    <property type="entry name" value="FMN-LINKED OXIDOREDUCTASES SUPERFAMILY PROTEIN"/>
    <property type="match status" value="1"/>
</dbReference>
<dbReference type="CDD" id="cd02801">
    <property type="entry name" value="DUS_like_FMN"/>
    <property type="match status" value="1"/>
</dbReference>
<comment type="cofactor">
    <cofactor evidence="1">
        <name>FMN</name>
        <dbReference type="ChEBI" id="CHEBI:58210"/>
    </cofactor>
</comment>
<evidence type="ECO:0000256" key="8">
    <source>
        <dbReference type="ARBA" id="ARBA00023002"/>
    </source>
</evidence>
<evidence type="ECO:0000259" key="9">
    <source>
        <dbReference type="Pfam" id="PF01207"/>
    </source>
</evidence>
<dbReference type="Proteomes" id="UP001497444">
    <property type="component" value="Chromosome 1"/>
</dbReference>
<keyword evidence="2" id="KW-0820">tRNA-binding</keyword>
<reference evidence="10 11" key="1">
    <citation type="submission" date="2024-02" db="EMBL/GenBank/DDBJ databases">
        <authorList>
            <consortium name="ELIXIR-Norway"/>
            <consortium name="Elixir Norway"/>
        </authorList>
    </citation>
    <scope>NUCLEOTIDE SEQUENCE [LARGE SCALE GENOMIC DNA]</scope>
</reference>
<dbReference type="InterPro" id="IPR018517">
    <property type="entry name" value="tRNA_hU_synthase_CS"/>
</dbReference>
<dbReference type="InterPro" id="IPR004653">
    <property type="entry name" value="DusA"/>
</dbReference>
<organism evidence="10 11">
    <name type="scientific">Sphagnum jensenii</name>
    <dbReference type="NCBI Taxonomy" id="128206"/>
    <lineage>
        <taxon>Eukaryota</taxon>
        <taxon>Viridiplantae</taxon>
        <taxon>Streptophyta</taxon>
        <taxon>Embryophyta</taxon>
        <taxon>Bryophyta</taxon>
        <taxon>Sphagnophytina</taxon>
        <taxon>Sphagnopsida</taxon>
        <taxon>Sphagnales</taxon>
        <taxon>Sphagnaceae</taxon>
        <taxon>Sphagnum</taxon>
    </lineage>
</organism>
<protein>
    <recommendedName>
        <fullName evidence="9">DUS-like FMN-binding domain-containing protein</fullName>
    </recommendedName>
</protein>
<dbReference type="Gene3D" id="1.20.120.1460">
    <property type="match status" value="1"/>
</dbReference>
<evidence type="ECO:0000313" key="11">
    <source>
        <dbReference type="Proteomes" id="UP001497444"/>
    </source>
</evidence>
<dbReference type="PROSITE" id="PS01136">
    <property type="entry name" value="UPF0034"/>
    <property type="match status" value="1"/>
</dbReference>
<evidence type="ECO:0000256" key="6">
    <source>
        <dbReference type="ARBA" id="ARBA00022857"/>
    </source>
</evidence>
<evidence type="ECO:0000313" key="10">
    <source>
        <dbReference type="EMBL" id="CAK9254551.1"/>
    </source>
</evidence>
<dbReference type="EMBL" id="OZ020096">
    <property type="protein sequence ID" value="CAK9254551.1"/>
    <property type="molecule type" value="Genomic_DNA"/>
</dbReference>
<evidence type="ECO:0000256" key="5">
    <source>
        <dbReference type="ARBA" id="ARBA00022694"/>
    </source>
</evidence>
<dbReference type="PANTHER" id="PTHR42907">
    <property type="entry name" value="FMN-LINKED OXIDOREDUCTASES SUPERFAMILY PROTEIN"/>
    <property type="match status" value="1"/>
</dbReference>
<keyword evidence="4" id="KW-0288">FMN</keyword>
<sequence length="454" mass="50660">MASLAAVTRPTPAFFFYANNSSRVLHSSTSQVAGILFPCSRKLSWKRASISSISHRREARTTVASAAIERRDSSYSPPWFSVAPMMDWTDNHYRTLARLISRRAWLYTEMIVADAINHQQENLDRMLEYPEFQHPIVLQLGGSSPEKLSKAAQLAKTYGYDEINLNCGCPSDKVAGHGCFGASLMLDPQLVGRALAAIAEGCPGIPVTVKCRIGVDHFDTYEFLYNFVATVASMSPTEHFIIHSRKAILKGLSPAANRTIPPLKYEFVYALINDFPHLKFTLNGGIDNIHQVCEGLKKGAHGVMLGRAAYNSPWAILGNVDNVVYGEARQGLTRRQVLEQYVEYADANLHKHGFKKPSIRHLVKPLLHLFHAEAGAGQWRRAVDESLRHSEDVRSLMKETLSILPDFVLDSPPPLEFSMEPVFCDLPPLPRLSSTQEHESDKIVEDKGLLCNHL</sequence>
<keyword evidence="3" id="KW-0285">Flavoprotein</keyword>
<name>A0ABP0VKU1_9BRYO</name>
<evidence type="ECO:0000256" key="1">
    <source>
        <dbReference type="ARBA" id="ARBA00001917"/>
    </source>
</evidence>
<keyword evidence="8" id="KW-0560">Oxidoreductase</keyword>
<evidence type="ECO:0000256" key="7">
    <source>
        <dbReference type="ARBA" id="ARBA00022884"/>
    </source>
</evidence>
<keyword evidence="11" id="KW-1185">Reference proteome</keyword>
<dbReference type="NCBIfam" id="NF008774">
    <property type="entry name" value="PRK11815.1"/>
    <property type="match status" value="1"/>
</dbReference>
<dbReference type="InterPro" id="IPR035587">
    <property type="entry name" value="DUS-like_FMN-bd"/>
</dbReference>